<dbReference type="Pfam" id="PF04138">
    <property type="entry name" value="GtrA_DPMS_TM"/>
    <property type="match status" value="1"/>
</dbReference>
<evidence type="ECO:0000259" key="6">
    <source>
        <dbReference type="Pfam" id="PF00535"/>
    </source>
</evidence>
<dbReference type="SUPFAM" id="SSF53448">
    <property type="entry name" value="Nucleotide-diphospho-sugar transferases"/>
    <property type="match status" value="1"/>
</dbReference>
<dbReference type="GO" id="GO:0006487">
    <property type="term" value="P:protein N-linked glycosylation"/>
    <property type="evidence" value="ECO:0007669"/>
    <property type="project" value="TreeGrafter"/>
</dbReference>
<dbReference type="GO" id="GO:0016020">
    <property type="term" value="C:membrane"/>
    <property type="evidence" value="ECO:0007669"/>
    <property type="project" value="UniProtKB-SubCell"/>
</dbReference>
<reference evidence="8" key="2">
    <citation type="journal article" date="2021" name="PeerJ">
        <title>Extensive microbial diversity within the chicken gut microbiome revealed by metagenomics and culture.</title>
        <authorList>
            <person name="Gilroy R."/>
            <person name="Ravi A."/>
            <person name="Getino M."/>
            <person name="Pursley I."/>
            <person name="Horton D.L."/>
            <person name="Alikhan N.F."/>
            <person name="Baker D."/>
            <person name="Gharbi K."/>
            <person name="Hall N."/>
            <person name="Watson M."/>
            <person name="Adriaenssens E.M."/>
            <person name="Foster-Nyarko E."/>
            <person name="Jarju S."/>
            <person name="Secka A."/>
            <person name="Antonio M."/>
            <person name="Oren A."/>
            <person name="Chaudhuri R.R."/>
            <person name="La Ragione R."/>
            <person name="Hildebrand F."/>
            <person name="Pallen M.J."/>
        </authorList>
    </citation>
    <scope>NUCLEOTIDE SEQUENCE</scope>
    <source>
        <strain evidence="8">13766</strain>
    </source>
</reference>
<feature type="domain" description="Glycosyltransferase 2-like" evidence="6">
    <location>
        <begin position="7"/>
        <end position="138"/>
    </location>
</feature>
<evidence type="ECO:0000256" key="3">
    <source>
        <dbReference type="ARBA" id="ARBA00022989"/>
    </source>
</evidence>
<keyword evidence="3 5" id="KW-1133">Transmembrane helix</keyword>
<dbReference type="GO" id="GO:0000271">
    <property type="term" value="P:polysaccharide biosynthetic process"/>
    <property type="evidence" value="ECO:0007669"/>
    <property type="project" value="InterPro"/>
</dbReference>
<dbReference type="Gene3D" id="3.90.550.10">
    <property type="entry name" value="Spore Coat Polysaccharide Biosynthesis Protein SpsA, Chain A"/>
    <property type="match status" value="1"/>
</dbReference>
<keyword evidence="4 5" id="KW-0472">Membrane</keyword>
<protein>
    <submittedName>
        <fullName evidence="8">Bifunctional glycosyltransferase family 2/GtrA family protein</fullName>
    </submittedName>
</protein>
<dbReference type="PANTHER" id="PTHR10859:SF114">
    <property type="entry name" value="DOLICHOL-PHOSPHATE MANNOSYLTRANSFERASE"/>
    <property type="match status" value="1"/>
</dbReference>
<feature type="transmembrane region" description="Helical" evidence="5">
    <location>
        <begin position="222"/>
        <end position="243"/>
    </location>
</feature>
<comment type="caution">
    <text evidence="8">The sequence shown here is derived from an EMBL/GenBank/DDBJ whole genome shotgun (WGS) entry which is preliminary data.</text>
</comment>
<dbReference type="Pfam" id="PF00535">
    <property type="entry name" value="Glycos_transf_2"/>
    <property type="match status" value="1"/>
</dbReference>
<dbReference type="Proteomes" id="UP000824140">
    <property type="component" value="Unassembled WGS sequence"/>
</dbReference>
<evidence type="ECO:0000256" key="4">
    <source>
        <dbReference type="ARBA" id="ARBA00023136"/>
    </source>
</evidence>
<feature type="domain" description="GtrA/DPMS transmembrane" evidence="7">
    <location>
        <begin position="225"/>
        <end position="343"/>
    </location>
</feature>
<comment type="subcellular location">
    <subcellularLocation>
        <location evidence="1">Membrane</location>
        <topology evidence="1">Multi-pass membrane protein</topology>
    </subcellularLocation>
</comment>
<dbReference type="EMBL" id="DVJN01000085">
    <property type="protein sequence ID" value="HIS92190.1"/>
    <property type="molecule type" value="Genomic_DNA"/>
</dbReference>
<sequence length="350" mass="38576">MEGRTYAIVPAYKPDRKLLSLCWQLVRQGYSIVIVNDGSPPEYDNIFAEAAMYGCVLRHDGNLGKGAALKTGLRYLAAKAGAGDVVVTVDADGQHRAKDVIRVAARARREGMALVLGRRTFEGGVPLRSRTGNALARAAFRLLSHSAVTDTQTGLRAFPCALIPFFLEVRGERYEYEMDVLFACVRYGIPIVEEPVDTVYLDGNAASHFRVFPDGLKIFREILSFAASSAVGFCVDYTLFALLSRALVFLGSPALQVSNVLARLASAGVNFAVNRRFVFRAQEERLLSPAVRYFLLAAGILALNTLALTVLVRYCGIHVYLAKILAEAALFVVSWIVQKSFVFRKKQRRE</sequence>
<dbReference type="InterPro" id="IPR001173">
    <property type="entry name" value="Glyco_trans_2-like"/>
</dbReference>
<feature type="transmembrane region" description="Helical" evidence="5">
    <location>
        <begin position="317"/>
        <end position="337"/>
    </location>
</feature>
<evidence type="ECO:0000313" key="8">
    <source>
        <dbReference type="EMBL" id="HIS92190.1"/>
    </source>
</evidence>
<keyword evidence="2 5" id="KW-0812">Transmembrane</keyword>
<feature type="transmembrane region" description="Helical" evidence="5">
    <location>
        <begin position="293"/>
        <end position="311"/>
    </location>
</feature>
<evidence type="ECO:0000313" key="9">
    <source>
        <dbReference type="Proteomes" id="UP000824140"/>
    </source>
</evidence>
<name>A0A9D1G0E3_9FIRM</name>
<reference evidence="8" key="1">
    <citation type="submission" date="2020-10" db="EMBL/GenBank/DDBJ databases">
        <authorList>
            <person name="Gilroy R."/>
        </authorList>
    </citation>
    <scope>NUCLEOTIDE SEQUENCE</scope>
    <source>
        <strain evidence="8">13766</strain>
    </source>
</reference>
<proteinExistence type="predicted"/>
<evidence type="ECO:0000256" key="5">
    <source>
        <dbReference type="SAM" id="Phobius"/>
    </source>
</evidence>
<gene>
    <name evidence="8" type="ORF">IAA84_04150</name>
</gene>
<accession>A0A9D1G0E3</accession>
<evidence type="ECO:0000256" key="2">
    <source>
        <dbReference type="ARBA" id="ARBA00022692"/>
    </source>
</evidence>
<dbReference type="AlphaFoldDB" id="A0A9D1G0E3"/>
<organism evidence="8 9">
    <name type="scientific">Candidatus Alectryocaccomicrobium excrementavium</name>
    <dbReference type="NCBI Taxonomy" id="2840668"/>
    <lineage>
        <taxon>Bacteria</taxon>
        <taxon>Bacillati</taxon>
        <taxon>Bacillota</taxon>
        <taxon>Clostridia</taxon>
        <taxon>Candidatus Alectryocaccomicrobium</taxon>
    </lineage>
</organism>
<dbReference type="InterPro" id="IPR007267">
    <property type="entry name" value="GtrA_DPMS_TM"/>
</dbReference>
<evidence type="ECO:0000256" key="1">
    <source>
        <dbReference type="ARBA" id="ARBA00004141"/>
    </source>
</evidence>
<dbReference type="CDD" id="cd04179">
    <property type="entry name" value="DPM_DPG-synthase_like"/>
    <property type="match status" value="1"/>
</dbReference>
<dbReference type="InterPro" id="IPR029044">
    <property type="entry name" value="Nucleotide-diphossugar_trans"/>
</dbReference>
<evidence type="ECO:0000259" key="7">
    <source>
        <dbReference type="Pfam" id="PF04138"/>
    </source>
</evidence>
<dbReference type="PANTHER" id="PTHR10859">
    <property type="entry name" value="GLYCOSYL TRANSFERASE"/>
    <property type="match status" value="1"/>
</dbReference>